<gene>
    <name evidence="2" type="ORF">Tci_020242</name>
</gene>
<dbReference type="PANTHER" id="PTHR31973:SF190">
    <property type="entry name" value="MULE TRANSPOSASE DOMAIN-CONTAINING PROTEIN"/>
    <property type="match status" value="1"/>
</dbReference>
<comment type="caution">
    <text evidence="2">The sequence shown here is derived from an EMBL/GenBank/DDBJ whole genome shotgun (WGS) entry which is preliminary data.</text>
</comment>
<evidence type="ECO:0000313" key="2">
    <source>
        <dbReference type="EMBL" id="GEU48264.1"/>
    </source>
</evidence>
<proteinExistence type="predicted"/>
<feature type="region of interest" description="Disordered" evidence="1">
    <location>
        <begin position="239"/>
        <end position="282"/>
    </location>
</feature>
<dbReference type="AlphaFoldDB" id="A0A6L2KK90"/>
<evidence type="ECO:0000256" key="1">
    <source>
        <dbReference type="SAM" id="MobiDB-lite"/>
    </source>
</evidence>
<dbReference type="EMBL" id="BKCJ010002395">
    <property type="protein sequence ID" value="GEU48264.1"/>
    <property type="molecule type" value="Genomic_DNA"/>
</dbReference>
<organism evidence="2">
    <name type="scientific">Tanacetum cinerariifolium</name>
    <name type="common">Dalmatian daisy</name>
    <name type="synonym">Chrysanthemum cinerariifolium</name>
    <dbReference type="NCBI Taxonomy" id="118510"/>
    <lineage>
        <taxon>Eukaryota</taxon>
        <taxon>Viridiplantae</taxon>
        <taxon>Streptophyta</taxon>
        <taxon>Embryophyta</taxon>
        <taxon>Tracheophyta</taxon>
        <taxon>Spermatophyta</taxon>
        <taxon>Magnoliopsida</taxon>
        <taxon>eudicotyledons</taxon>
        <taxon>Gunneridae</taxon>
        <taxon>Pentapetalae</taxon>
        <taxon>asterids</taxon>
        <taxon>campanulids</taxon>
        <taxon>Asterales</taxon>
        <taxon>Asteraceae</taxon>
        <taxon>Asteroideae</taxon>
        <taxon>Anthemideae</taxon>
        <taxon>Anthemidinae</taxon>
        <taxon>Tanacetum</taxon>
    </lineage>
</organism>
<dbReference type="PANTHER" id="PTHR31973">
    <property type="entry name" value="POLYPROTEIN, PUTATIVE-RELATED"/>
    <property type="match status" value="1"/>
</dbReference>
<sequence length="681" mass="77108">MMSHLELMTLDLNLNEEPDVNLNVSQVETQSALLVYDEPDVGRTQKPILAEVSIQEPIVAEVSTQEPIVAEVITEIPIVEEVETQDFSMKDVVIKDYVSSGEDVGHYNGEFNESARSDGQFFFDDEGIDTEYDVQSSEDVGTDDDDDVDEDFFVDEENEIVEPDEEKVSRIEEIIEGVMNASGQCKYLFYTGQKFSTPKEAKDRVYMHSIESKRNFKLYKNDGVRIRARCDGKVLVFTMSHGDGPTGQNRRMEPGPSGSSGPTTRSKKRKNTCTNVDSQASSSGLDAHYKGDLCPWVLYVGKDKLKKKLGGEDTHTNTHTCLQSREIKHYTYKFLFEKIFKQVRVNLDIPVKAVQDQLQHELEVHISMSKAFRAKAKAEREIRGYHVLQYSMLRDYAVELQSINPNTTVKIVVERNTNPSLPTTMFQRIYVCLGALKLGFRAHRRDLLCLDGAFMKEPFLGQVFVAVGHDSNNGIYPLAYALVEAESRAKYDLLLNNICEVFNGKIVGGKDKPVITLLEYIREYFMKRIVNVKGVIDKCIGPLTPTATRIMESIKKEAHLIKELTGIPCKHAVAACWNMALNDVVDTTLRNMVSDNGNFPMVDEEEVTSKKLAPMAKEMIMLIEVLKRNCISPSDNRKFMMVDREDLLFKKISPMAEEILKMLRVCVAKKIKAVKKYADDE</sequence>
<name>A0A6L2KK90_TANCI</name>
<reference evidence="2" key="1">
    <citation type="journal article" date="2019" name="Sci. Rep.">
        <title>Draft genome of Tanacetum cinerariifolium, the natural source of mosquito coil.</title>
        <authorList>
            <person name="Yamashiro T."/>
            <person name="Shiraishi A."/>
            <person name="Satake H."/>
            <person name="Nakayama K."/>
        </authorList>
    </citation>
    <scope>NUCLEOTIDE SEQUENCE</scope>
</reference>
<feature type="compositionally biased region" description="Polar residues" evidence="1">
    <location>
        <begin position="272"/>
        <end position="282"/>
    </location>
</feature>
<accession>A0A6L2KK90</accession>
<protein>
    <submittedName>
        <fullName evidence="2">Uncharacterized protein</fullName>
    </submittedName>
</protein>